<dbReference type="PROSITE" id="PS50011">
    <property type="entry name" value="PROTEIN_KINASE_DOM"/>
    <property type="match status" value="1"/>
</dbReference>
<reference evidence="2 3" key="1">
    <citation type="submission" date="2024-06" db="EMBL/GenBank/DDBJ databases">
        <title>Complete genome of Phlyctema vagabunda strain 19-DSS-EL-015.</title>
        <authorList>
            <person name="Fiorenzani C."/>
        </authorList>
    </citation>
    <scope>NUCLEOTIDE SEQUENCE [LARGE SCALE GENOMIC DNA]</scope>
    <source>
        <strain evidence="2 3">19-DSS-EL-015</strain>
    </source>
</reference>
<dbReference type="SMART" id="SM00220">
    <property type="entry name" value="S_TKc"/>
    <property type="match status" value="1"/>
</dbReference>
<evidence type="ECO:0000313" key="3">
    <source>
        <dbReference type="Proteomes" id="UP001629113"/>
    </source>
</evidence>
<dbReference type="Proteomes" id="UP001629113">
    <property type="component" value="Unassembled WGS sequence"/>
</dbReference>
<comment type="caution">
    <text evidence="2">The sequence shown here is derived from an EMBL/GenBank/DDBJ whole genome shotgun (WGS) entry which is preliminary data.</text>
</comment>
<evidence type="ECO:0000313" key="2">
    <source>
        <dbReference type="EMBL" id="KAL3423869.1"/>
    </source>
</evidence>
<feature type="domain" description="Protein kinase" evidence="1">
    <location>
        <begin position="1"/>
        <end position="263"/>
    </location>
</feature>
<evidence type="ECO:0000259" key="1">
    <source>
        <dbReference type="PROSITE" id="PS50011"/>
    </source>
</evidence>
<dbReference type="EMBL" id="JBFCZG010000004">
    <property type="protein sequence ID" value="KAL3423869.1"/>
    <property type="molecule type" value="Genomic_DNA"/>
</dbReference>
<dbReference type="SUPFAM" id="SSF56112">
    <property type="entry name" value="Protein kinase-like (PK-like)"/>
    <property type="match status" value="1"/>
</dbReference>
<dbReference type="PANTHER" id="PTHR44167">
    <property type="entry name" value="OVARIAN-SPECIFIC SERINE/THREONINE-PROTEIN KINASE LOK-RELATED"/>
    <property type="match status" value="1"/>
</dbReference>
<dbReference type="InterPro" id="IPR011009">
    <property type="entry name" value="Kinase-like_dom_sf"/>
</dbReference>
<dbReference type="PANTHER" id="PTHR44167:SF24">
    <property type="entry name" value="SERINE_THREONINE-PROTEIN KINASE CHK2"/>
    <property type="match status" value="1"/>
</dbReference>
<sequence length="277" mass="31607">MKLHKSLATLTPSMHVDYSEKDKIVVYEYFKEDLLALVQNNPDFPLEARKRILFEAGKALQELHAKEWIHIDVKPDNVMVDWKLDEQGEVQVNRVTLIDLDVSLKLKDSKLLRIRDMRRLGNFMWRSPEAQTGQGIGKASDVFSFGLVCIYTLTGREIMAVNHEQLKEREVEPEIEVLGRDLVYFGPLSDGLLQHTADETWQTVLGQVAEGVAGADPSFHLSNWQECDFPNIDAEAKSMLCRIMILDPVARAPIDEILDDPYWKSVEIPDCDLISKD</sequence>
<accession>A0ABR4PKN8</accession>
<dbReference type="Pfam" id="PF00069">
    <property type="entry name" value="Pkinase"/>
    <property type="match status" value="1"/>
</dbReference>
<gene>
    <name evidence="2" type="ORF">PVAG01_05616</name>
</gene>
<dbReference type="Gene3D" id="1.10.510.10">
    <property type="entry name" value="Transferase(Phosphotransferase) domain 1"/>
    <property type="match status" value="1"/>
</dbReference>
<keyword evidence="3" id="KW-1185">Reference proteome</keyword>
<dbReference type="InterPro" id="IPR000719">
    <property type="entry name" value="Prot_kinase_dom"/>
</dbReference>
<proteinExistence type="predicted"/>
<protein>
    <submittedName>
        <fullName evidence="2">Kinase-like protein</fullName>
    </submittedName>
</protein>
<organism evidence="2 3">
    <name type="scientific">Phlyctema vagabunda</name>
    <dbReference type="NCBI Taxonomy" id="108571"/>
    <lineage>
        <taxon>Eukaryota</taxon>
        <taxon>Fungi</taxon>
        <taxon>Dikarya</taxon>
        <taxon>Ascomycota</taxon>
        <taxon>Pezizomycotina</taxon>
        <taxon>Leotiomycetes</taxon>
        <taxon>Helotiales</taxon>
        <taxon>Dermateaceae</taxon>
        <taxon>Phlyctema</taxon>
    </lineage>
</organism>
<name>A0ABR4PKN8_9HELO</name>